<gene>
    <name evidence="1" type="ORF">SAMN05421734_101428</name>
</gene>
<sequence length="84" mass="9564">MLQDKEMVNDYLAGINASLTGYANIIAQTNNTELRQTLIQLRNQDESRQRTLYNLALQKGHYQPAAPASDEVIQQLKNQLMSEQ</sequence>
<dbReference type="STRING" id="1612202.SAMN05421734_101428"/>
<dbReference type="InterPro" id="IPR012851">
    <property type="entry name" value="Spore_coat_CotF-like"/>
</dbReference>
<reference evidence="2" key="1">
    <citation type="submission" date="2016-09" db="EMBL/GenBank/DDBJ databases">
        <authorList>
            <person name="Varghese N."/>
            <person name="Submissions S."/>
        </authorList>
    </citation>
    <scope>NUCLEOTIDE SEQUENCE [LARGE SCALE GENOMIC DNA]</scope>
    <source>
        <strain evidence="2">S5</strain>
    </source>
</reference>
<proteinExistence type="predicted"/>
<keyword evidence="2" id="KW-1185">Reference proteome</keyword>
<dbReference type="EMBL" id="FMYI01000001">
    <property type="protein sequence ID" value="SDB84518.1"/>
    <property type="molecule type" value="Genomic_DNA"/>
</dbReference>
<dbReference type="Proteomes" id="UP000242949">
    <property type="component" value="Unassembled WGS sequence"/>
</dbReference>
<evidence type="ECO:0000313" key="1">
    <source>
        <dbReference type="EMBL" id="SDB84518.1"/>
    </source>
</evidence>
<dbReference type="OrthoDB" id="1683800at2"/>
<name>A0A1G6GRD9_9BACI</name>
<accession>A0A1G6GRD9</accession>
<dbReference type="AlphaFoldDB" id="A0A1G6GRD9"/>
<dbReference type="Pfam" id="PF07875">
    <property type="entry name" value="Coat_F"/>
    <property type="match status" value="1"/>
</dbReference>
<evidence type="ECO:0000313" key="2">
    <source>
        <dbReference type="Proteomes" id="UP000242949"/>
    </source>
</evidence>
<protein>
    <submittedName>
        <fullName evidence="1">Coat F domain-containing protein</fullName>
    </submittedName>
</protein>
<dbReference type="RefSeq" id="WP_090792528.1">
    <property type="nucleotide sequence ID" value="NZ_FMYI01000001.1"/>
</dbReference>
<organism evidence="1 2">
    <name type="scientific">Pelagirhabdus alkalitolerans</name>
    <dbReference type="NCBI Taxonomy" id="1612202"/>
    <lineage>
        <taxon>Bacteria</taxon>
        <taxon>Bacillati</taxon>
        <taxon>Bacillota</taxon>
        <taxon>Bacilli</taxon>
        <taxon>Bacillales</taxon>
        <taxon>Bacillaceae</taxon>
        <taxon>Pelagirhabdus</taxon>
    </lineage>
</organism>